<dbReference type="OrthoDB" id="2337140at2759"/>
<protein>
    <submittedName>
        <fullName evidence="2">Sterile alpha motif</fullName>
    </submittedName>
</protein>
<organism evidence="2 3">
    <name type="scientific">Desmophyllum pertusum</name>
    <dbReference type="NCBI Taxonomy" id="174260"/>
    <lineage>
        <taxon>Eukaryota</taxon>
        <taxon>Metazoa</taxon>
        <taxon>Cnidaria</taxon>
        <taxon>Anthozoa</taxon>
        <taxon>Hexacorallia</taxon>
        <taxon>Scleractinia</taxon>
        <taxon>Caryophylliina</taxon>
        <taxon>Caryophylliidae</taxon>
        <taxon>Desmophyllum</taxon>
    </lineage>
</organism>
<feature type="compositionally biased region" description="Polar residues" evidence="1">
    <location>
        <begin position="1"/>
        <end position="16"/>
    </location>
</feature>
<proteinExistence type="predicted"/>
<sequence>MNTSTDSIKAVSTSSQSDEKLLTQDTPRYQTPRPFNNEFVGKCYSEGFILNCWETGSKDMITPVHEFKIFRIGDNSGEDESVNKFVYETLRFACGCLNERTNGTIHFGVADEVDTQTCGYKPRQVVGSAVTNKPLYNEKLTEYIDKCFVGPSRSNVHNCIRPPVFIPVKGSFAEQQSSDKVVIEVDIEPSYSLCAGEIFKAGFKDLGRGKKDREASAYIRHGSHTKAIVDLPEMEDYVKNRLPKLDEERKMRERALEKHIIENGESVQHLFAKLQRLLCANKKVLDSSVYPILIVSKPDASMNQDDLDKTFRFIQKIKWLTIFDFDDQGSDSKGLCKVFKCGPDTPQCDIHEAEDYDEDENAVENIYYKTHWIFGNGYAKLGKEGVGFKQWNNSKRKEKIPEVRAVVVFLLLSKEYQPMADTFKDFCTYFDGPNQLVYVAENSEIVTGWEETLSNTCLEEHELRERGVVGMSWTEFQECVLQMVCGTDRDQCYVTMATGSPYPLGNVSFNGIEIVSAKECEELTNLSSIERSELSSKVEKDFYRGYPVTWMNFWFTDAQKNHVLRRDNYCKLKNLIEKLYFRGAEGKVQTITVHHQIGAGASTMTRQALWDFRNNPQFPYRCAVVAKIDDNTCKEILHLRKIGYGEESEVLLPPVLALVEDADNFLFRELRSQVVEHASKLPKTDLPVCVFLYCKPTQKPFACHLKEKATSVYLEQHLSQKEVDWFKDKYTEMKQKSHNKDSEHDFENYANENLISFMIMKENYNPKYASSIVGRNLDLVTDDELTLLKYTSLLNIYNPYPVFASCFDTLMLSSSLLRKRIFRDWVEDLTHSARIFLREVDCSTHFGTGKAIAIVHPIIAGELLDQIAVQKETTVSQITLDFLKSPLLQSQGKSFTSTHLRDGANRMLKHRKKYDYGDDVQTKFSPLIEKILYVRDADDGKKEATEQSIHEAADVLSEGLDTFKDPMLAQQMARVFYVNAAAFCETRIDECFDKAFTFCNKAIEMNPNNSFLFDTMGRIHESKMKVLYGPIREDIRIIQIEAVTPVLPLAFDAMKWFQKSLEASVDYENKYGFHGELSVMFYLLDVLHCTGIFRGQAGLKKLQRYLAYCQVIPPEVQSPWSKYHESIKDLRNRFSDCMEGIAEEFTIFKGNSAAAKMLPKQIARFKALYHNYFGEGDMNWKTNAESPEERWEYRWQKINQYLAGDIFSTQLVAEYKEIYNFVETLFALEECDEDYKRLYGHLLIVMFLWPRKDLELNGYRVQDFYDALIKLKTRWENKRKGHIDADKMLKQKVYKYMSFKKEARQYTTLFYLGKGTGLDVFVHINELRQYRGSVDWGDRSTTDRLKRLTGVVESKNNIRVKNPLDSSRMIDIYYSSFRQGGFSKEEVSFYLGFSWPRPIALDVKYTNADQVKQSMEFSDPVLDDQIQFSLPKCDVVTYEDYTSRMGKLMKKLGDIDYLKEKKKRGVELDENQLRKISKESEFKKQLQELKRSLNALGVLEEEIFD</sequence>
<feature type="region of interest" description="Disordered" evidence="1">
    <location>
        <begin position="1"/>
        <end position="20"/>
    </location>
</feature>
<dbReference type="PANTHER" id="PTHR16155:SF19">
    <property type="entry name" value="DED DOMAIN-CONTAINING PROTEIN"/>
    <property type="match status" value="1"/>
</dbReference>
<evidence type="ECO:0000256" key="1">
    <source>
        <dbReference type="SAM" id="MobiDB-lite"/>
    </source>
</evidence>
<evidence type="ECO:0000313" key="3">
    <source>
        <dbReference type="Proteomes" id="UP001163046"/>
    </source>
</evidence>
<keyword evidence="3" id="KW-1185">Reference proteome</keyword>
<comment type="caution">
    <text evidence="2">The sequence shown here is derived from an EMBL/GenBank/DDBJ whole genome shotgun (WGS) entry which is preliminary data.</text>
</comment>
<dbReference type="PANTHER" id="PTHR16155">
    <property type="entry name" value="DED DOMAIN-CONTAINING PROTEIN"/>
    <property type="match status" value="1"/>
</dbReference>
<evidence type="ECO:0000313" key="2">
    <source>
        <dbReference type="EMBL" id="KAJ7363541.1"/>
    </source>
</evidence>
<reference evidence="2" key="1">
    <citation type="submission" date="2023-01" db="EMBL/GenBank/DDBJ databases">
        <title>Genome assembly of the deep-sea coral Lophelia pertusa.</title>
        <authorList>
            <person name="Herrera S."/>
            <person name="Cordes E."/>
        </authorList>
    </citation>
    <scope>NUCLEOTIDE SEQUENCE</scope>
    <source>
        <strain evidence="2">USNM1676648</strain>
        <tissue evidence="2">Polyp</tissue>
    </source>
</reference>
<dbReference type="EMBL" id="MU827305">
    <property type="protein sequence ID" value="KAJ7363541.1"/>
    <property type="molecule type" value="Genomic_DNA"/>
</dbReference>
<gene>
    <name evidence="2" type="primary">SAMD9L_1</name>
    <name evidence="2" type="ORF">OS493_009699</name>
</gene>
<accession>A0A9W9YR99</accession>
<dbReference type="Proteomes" id="UP001163046">
    <property type="component" value="Unassembled WGS sequence"/>
</dbReference>
<dbReference type="GO" id="GO:0005737">
    <property type="term" value="C:cytoplasm"/>
    <property type="evidence" value="ECO:0007669"/>
    <property type="project" value="TreeGrafter"/>
</dbReference>
<name>A0A9W9YR99_9CNID</name>